<dbReference type="AlphaFoldDB" id="A0A8J3CLK3"/>
<proteinExistence type="predicted"/>
<evidence type="ECO:0000313" key="2">
    <source>
        <dbReference type="EMBL" id="GHA66242.1"/>
    </source>
</evidence>
<dbReference type="EMBL" id="BMZG01000002">
    <property type="protein sequence ID" value="GHA66242.1"/>
    <property type="molecule type" value="Genomic_DNA"/>
</dbReference>
<sequence>MRYVNYTASKRFLSVCHAKGIRLVELKTGAGELSDEEALAVVKDGKPTSEALLLAKNGYVLFDHKELTDLFNKTKKTDDPFEKPSKPVKQKADSAVSIDKAERPV</sequence>
<evidence type="ECO:0000313" key="3">
    <source>
        <dbReference type="Proteomes" id="UP000614287"/>
    </source>
</evidence>
<gene>
    <name evidence="2" type="ORF">GCM10009007_03380</name>
</gene>
<organism evidence="2 3">
    <name type="scientific">Formosimonas limnophila</name>
    <dbReference type="NCBI Taxonomy" id="1384487"/>
    <lineage>
        <taxon>Bacteria</taxon>
        <taxon>Pseudomonadati</taxon>
        <taxon>Pseudomonadota</taxon>
        <taxon>Betaproteobacteria</taxon>
        <taxon>Burkholderiales</taxon>
        <taxon>Burkholderiaceae</taxon>
        <taxon>Formosimonas</taxon>
    </lineage>
</organism>
<dbReference type="Proteomes" id="UP000614287">
    <property type="component" value="Unassembled WGS sequence"/>
</dbReference>
<accession>A0A8J3CLK3</accession>
<keyword evidence="3" id="KW-1185">Reference proteome</keyword>
<reference evidence="2" key="1">
    <citation type="journal article" date="2014" name="Int. J. Syst. Evol. Microbiol.">
        <title>Complete genome sequence of Corynebacterium casei LMG S-19264T (=DSM 44701T), isolated from a smear-ripened cheese.</title>
        <authorList>
            <consortium name="US DOE Joint Genome Institute (JGI-PGF)"/>
            <person name="Walter F."/>
            <person name="Albersmeier A."/>
            <person name="Kalinowski J."/>
            <person name="Ruckert C."/>
        </authorList>
    </citation>
    <scope>NUCLEOTIDE SEQUENCE</scope>
    <source>
        <strain evidence="2">KCTC 32501</strain>
    </source>
</reference>
<name>A0A8J3CLK3_9BURK</name>
<protein>
    <submittedName>
        <fullName evidence="2">Uncharacterized protein</fullName>
    </submittedName>
</protein>
<dbReference type="RefSeq" id="WP_189490727.1">
    <property type="nucleotide sequence ID" value="NZ_BMZG01000002.1"/>
</dbReference>
<reference evidence="2" key="2">
    <citation type="submission" date="2020-09" db="EMBL/GenBank/DDBJ databases">
        <authorList>
            <person name="Sun Q."/>
            <person name="Kim S."/>
        </authorList>
    </citation>
    <scope>NUCLEOTIDE SEQUENCE</scope>
    <source>
        <strain evidence="2">KCTC 32501</strain>
    </source>
</reference>
<feature type="compositionally biased region" description="Basic and acidic residues" evidence="1">
    <location>
        <begin position="75"/>
        <end position="85"/>
    </location>
</feature>
<feature type="region of interest" description="Disordered" evidence="1">
    <location>
        <begin position="75"/>
        <end position="105"/>
    </location>
</feature>
<comment type="caution">
    <text evidence="2">The sequence shown here is derived from an EMBL/GenBank/DDBJ whole genome shotgun (WGS) entry which is preliminary data.</text>
</comment>
<evidence type="ECO:0000256" key="1">
    <source>
        <dbReference type="SAM" id="MobiDB-lite"/>
    </source>
</evidence>